<comment type="caution">
    <text evidence="2">The sequence shown here is derived from an EMBL/GenBank/DDBJ whole genome shotgun (WGS) entry which is preliminary data.</text>
</comment>
<evidence type="ECO:0000256" key="1">
    <source>
        <dbReference type="SAM" id="MobiDB-lite"/>
    </source>
</evidence>
<name>A0AAP0RDC0_LIQFO</name>
<gene>
    <name evidence="2" type="ORF">L1049_023018</name>
</gene>
<evidence type="ECO:0000313" key="3">
    <source>
        <dbReference type="Proteomes" id="UP001415857"/>
    </source>
</evidence>
<feature type="compositionally biased region" description="Basic residues" evidence="1">
    <location>
        <begin position="126"/>
        <end position="137"/>
    </location>
</feature>
<accession>A0AAP0RDC0</accession>
<evidence type="ECO:0000313" key="2">
    <source>
        <dbReference type="EMBL" id="KAK9275749.1"/>
    </source>
</evidence>
<dbReference type="AlphaFoldDB" id="A0AAP0RDC0"/>
<reference evidence="2 3" key="1">
    <citation type="journal article" date="2024" name="Plant J.">
        <title>Genome sequences and population genomics reveal climatic adaptation and genomic divergence between two closely related sweetgum species.</title>
        <authorList>
            <person name="Xu W.Q."/>
            <person name="Ren C.Q."/>
            <person name="Zhang X.Y."/>
            <person name="Comes H.P."/>
            <person name="Liu X.H."/>
            <person name="Li Y.G."/>
            <person name="Kettle C.J."/>
            <person name="Jalonen R."/>
            <person name="Gaisberger H."/>
            <person name="Ma Y.Z."/>
            <person name="Qiu Y.X."/>
        </authorList>
    </citation>
    <scope>NUCLEOTIDE SEQUENCE [LARGE SCALE GENOMIC DNA]</scope>
    <source>
        <strain evidence="2">Hangzhou</strain>
    </source>
</reference>
<sequence length="137" mass="15297">MAVGKFSLLLAEYWQSYELELEKNISRIGDLFKRLRLRRPKLEPFFNQLFLANHTNAIVEEPSETSMLASGAPHDKDGSNIKAKEISDSDKGKMKASQPTASGNRSNKNNRETEGSKGKGNNSKNMKGKKGKGNRKK</sequence>
<proteinExistence type="predicted"/>
<dbReference type="Proteomes" id="UP001415857">
    <property type="component" value="Unassembled WGS sequence"/>
</dbReference>
<feature type="compositionally biased region" description="Polar residues" evidence="1">
    <location>
        <begin position="97"/>
        <end position="107"/>
    </location>
</feature>
<organism evidence="2 3">
    <name type="scientific">Liquidambar formosana</name>
    <name type="common">Formosan gum</name>
    <dbReference type="NCBI Taxonomy" id="63359"/>
    <lineage>
        <taxon>Eukaryota</taxon>
        <taxon>Viridiplantae</taxon>
        <taxon>Streptophyta</taxon>
        <taxon>Embryophyta</taxon>
        <taxon>Tracheophyta</taxon>
        <taxon>Spermatophyta</taxon>
        <taxon>Magnoliopsida</taxon>
        <taxon>eudicotyledons</taxon>
        <taxon>Gunneridae</taxon>
        <taxon>Pentapetalae</taxon>
        <taxon>Saxifragales</taxon>
        <taxon>Altingiaceae</taxon>
        <taxon>Liquidambar</taxon>
    </lineage>
</organism>
<protein>
    <submittedName>
        <fullName evidence="2">Uncharacterized protein</fullName>
    </submittedName>
</protein>
<keyword evidence="3" id="KW-1185">Reference proteome</keyword>
<feature type="compositionally biased region" description="Basic and acidic residues" evidence="1">
    <location>
        <begin position="73"/>
        <end position="93"/>
    </location>
</feature>
<feature type="region of interest" description="Disordered" evidence="1">
    <location>
        <begin position="62"/>
        <end position="137"/>
    </location>
</feature>
<dbReference type="EMBL" id="JBBPBK010000011">
    <property type="protein sequence ID" value="KAK9275749.1"/>
    <property type="molecule type" value="Genomic_DNA"/>
</dbReference>